<dbReference type="EMBL" id="BMAV01019088">
    <property type="protein sequence ID" value="GFY71791.1"/>
    <property type="molecule type" value="Genomic_DNA"/>
</dbReference>
<feature type="signal peptide" evidence="1">
    <location>
        <begin position="1"/>
        <end position="18"/>
    </location>
</feature>
<gene>
    <name evidence="2" type="ORF">TNIN_432911</name>
</gene>
<feature type="chain" id="PRO_5036465988" evidence="1">
    <location>
        <begin position="19"/>
        <end position="86"/>
    </location>
</feature>
<keyword evidence="1" id="KW-0732">Signal</keyword>
<evidence type="ECO:0000313" key="2">
    <source>
        <dbReference type="EMBL" id="GFY71791.1"/>
    </source>
</evidence>
<accession>A0A8X6YIW7</accession>
<dbReference type="OrthoDB" id="10398884at2759"/>
<organism evidence="2 3">
    <name type="scientific">Trichonephila inaurata madagascariensis</name>
    <dbReference type="NCBI Taxonomy" id="2747483"/>
    <lineage>
        <taxon>Eukaryota</taxon>
        <taxon>Metazoa</taxon>
        <taxon>Ecdysozoa</taxon>
        <taxon>Arthropoda</taxon>
        <taxon>Chelicerata</taxon>
        <taxon>Arachnida</taxon>
        <taxon>Araneae</taxon>
        <taxon>Araneomorphae</taxon>
        <taxon>Entelegynae</taxon>
        <taxon>Araneoidea</taxon>
        <taxon>Nephilidae</taxon>
        <taxon>Trichonephila</taxon>
        <taxon>Trichonephila inaurata</taxon>
    </lineage>
</organism>
<dbReference type="AlphaFoldDB" id="A0A8X6YIW7"/>
<comment type="caution">
    <text evidence="2">The sequence shown here is derived from an EMBL/GenBank/DDBJ whole genome shotgun (WGS) entry which is preliminary data.</text>
</comment>
<sequence>MFLAPLKFVALSLQMIDGLDLLAINRRSHAKKASVVNSETTSKCVAFVLKQMNMAIYDFKVTFDLFKFGFVIMGPQRNPIHLFRRV</sequence>
<name>A0A8X6YIW7_9ARAC</name>
<dbReference type="Proteomes" id="UP000886998">
    <property type="component" value="Unassembled WGS sequence"/>
</dbReference>
<keyword evidence="3" id="KW-1185">Reference proteome</keyword>
<reference evidence="2" key="1">
    <citation type="submission" date="2020-08" db="EMBL/GenBank/DDBJ databases">
        <title>Multicomponent nature underlies the extraordinary mechanical properties of spider dragline silk.</title>
        <authorList>
            <person name="Kono N."/>
            <person name="Nakamura H."/>
            <person name="Mori M."/>
            <person name="Yoshida Y."/>
            <person name="Ohtoshi R."/>
            <person name="Malay A.D."/>
            <person name="Moran D.A.P."/>
            <person name="Tomita M."/>
            <person name="Numata K."/>
            <person name="Arakawa K."/>
        </authorList>
    </citation>
    <scope>NUCLEOTIDE SEQUENCE</scope>
</reference>
<evidence type="ECO:0000313" key="3">
    <source>
        <dbReference type="Proteomes" id="UP000886998"/>
    </source>
</evidence>
<proteinExistence type="predicted"/>
<evidence type="ECO:0000256" key="1">
    <source>
        <dbReference type="SAM" id="SignalP"/>
    </source>
</evidence>
<protein>
    <submittedName>
        <fullName evidence="2">Uncharacterized protein</fullName>
    </submittedName>
</protein>